<accession>A0A2D3WDU3</accession>
<feature type="domain" description="AMIN" evidence="1">
    <location>
        <begin position="142"/>
        <end position="216"/>
    </location>
</feature>
<dbReference type="InterPro" id="IPR021731">
    <property type="entry name" value="AMIN_dom"/>
</dbReference>
<dbReference type="EMBL" id="DLUI01000011">
    <property type="protein sequence ID" value="DAB39462.1"/>
    <property type="molecule type" value="Genomic_DNA"/>
</dbReference>
<reference evidence="2 3" key="1">
    <citation type="journal article" date="2017" name="Front. Microbiol.">
        <title>Comparative Genomic Analysis of the Class Epsilonproteobacteria and Proposed Reclassification to Epsilonbacteraeota (phyl. nov.).</title>
        <authorList>
            <person name="Waite D.W."/>
            <person name="Vanwonterghem I."/>
            <person name="Rinke C."/>
            <person name="Parks D.H."/>
            <person name="Zhang Y."/>
            <person name="Takai K."/>
            <person name="Sievert S.M."/>
            <person name="Simon J."/>
            <person name="Campbell B.J."/>
            <person name="Hanson T.E."/>
            <person name="Woyke T."/>
            <person name="Klotz M.G."/>
            <person name="Hugenholtz P."/>
        </authorList>
    </citation>
    <scope>NUCLEOTIDE SEQUENCE [LARGE SCALE GENOMIC DNA]</scope>
    <source>
        <strain evidence="2">UBA12443</strain>
    </source>
</reference>
<dbReference type="AlphaFoldDB" id="A0A2D3WDU3"/>
<gene>
    <name evidence="2" type="ORF">CFH83_00700</name>
</gene>
<organism evidence="2 3">
    <name type="scientific">Sulfuricurvum kujiense</name>
    <dbReference type="NCBI Taxonomy" id="148813"/>
    <lineage>
        <taxon>Bacteria</taxon>
        <taxon>Pseudomonadati</taxon>
        <taxon>Campylobacterota</taxon>
        <taxon>Epsilonproteobacteria</taxon>
        <taxon>Campylobacterales</taxon>
        <taxon>Sulfurimonadaceae</taxon>
        <taxon>Sulfuricurvum</taxon>
    </lineage>
</organism>
<dbReference type="Pfam" id="PF11741">
    <property type="entry name" value="AMIN"/>
    <property type="match status" value="1"/>
</dbReference>
<evidence type="ECO:0000313" key="3">
    <source>
        <dbReference type="Proteomes" id="UP000228859"/>
    </source>
</evidence>
<dbReference type="Proteomes" id="UP000228859">
    <property type="component" value="Unassembled WGS sequence"/>
</dbReference>
<evidence type="ECO:0000313" key="2">
    <source>
        <dbReference type="EMBL" id="DAB39462.1"/>
    </source>
</evidence>
<name>A0A2D3WDU3_9BACT</name>
<comment type="caution">
    <text evidence="2">The sequence shown here is derived from an EMBL/GenBank/DDBJ whole genome shotgun (WGS) entry which is preliminary data.</text>
</comment>
<evidence type="ECO:0000259" key="1">
    <source>
        <dbReference type="Pfam" id="PF11741"/>
    </source>
</evidence>
<protein>
    <recommendedName>
        <fullName evidence="1">AMIN domain-containing protein</fullName>
    </recommendedName>
</protein>
<proteinExistence type="predicted"/>
<sequence length="227" mass="25190">MPLCKNSILSSKSLMLIHNSDGRFMKYSICLSFLLLSPLFARENPFFPLDESKKQKVTSNIPDARPQMGTISYTLPDNARVLKEVTLSIQNLDGSIEERKIEVDQSVDWHRPLLLTQGGKSSHSVVSNNSSVANFGFVQFYSKGKSLSVKTSDSLVRHFVLSDPNRIVLDFKHVGSFKSEKKVLNAAPYVDVTLGNHGEFARATVTLDGRYSYTLKNAGGLISITCK</sequence>